<evidence type="ECO:0000256" key="1">
    <source>
        <dbReference type="ARBA" id="ARBA00004141"/>
    </source>
</evidence>
<evidence type="ECO:0000256" key="3">
    <source>
        <dbReference type="ARBA" id="ARBA00022692"/>
    </source>
</evidence>
<comment type="subcellular location">
    <subcellularLocation>
        <location evidence="1 7">Membrane</location>
        <topology evidence="1 7">Multi-pass membrane protein</topology>
    </subcellularLocation>
</comment>
<dbReference type="InterPro" id="IPR008952">
    <property type="entry name" value="Tetraspanin_EC2_sf"/>
</dbReference>
<gene>
    <name evidence="8" type="ORF">ACAOBT_LOCUS156</name>
</gene>
<keyword evidence="5 7" id="KW-0472">Membrane</keyword>
<feature type="transmembrane region" description="Helical" evidence="7">
    <location>
        <begin position="54"/>
        <end position="76"/>
    </location>
</feature>
<comment type="similarity">
    <text evidence="2 7">Belongs to the tetraspanin (TM4SF) family.</text>
</comment>
<keyword evidence="3 7" id="KW-0812">Transmembrane</keyword>
<evidence type="ECO:0000256" key="5">
    <source>
        <dbReference type="ARBA" id="ARBA00023136"/>
    </source>
</evidence>
<keyword evidence="6" id="KW-1015">Disulfide bond</keyword>
<dbReference type="OrthoDB" id="71600at2759"/>
<dbReference type="PANTHER" id="PTHR19282:SF515">
    <property type="entry name" value="TETRASPANIN"/>
    <property type="match status" value="1"/>
</dbReference>
<feature type="disulfide bond" evidence="6">
    <location>
        <begin position="146"/>
        <end position="162"/>
    </location>
</feature>
<evidence type="ECO:0000313" key="8">
    <source>
        <dbReference type="EMBL" id="CAH1953655.1"/>
    </source>
</evidence>
<sequence>MLLAICSYVCLITLNVLFGIGGVIIFAVGCIYYTKATYVSDGIPVEYQSFGHIPLFTILFGLIVILVALVGCWAAIQKNRFLLVTYSMIMMLFLVSQLVLGSYINIVFQSSLRSQAGESLRKDFDNYYFSEIKTQIDGIQKTLECCGPDGPCYWGVTMPQSCISPNDGKIYKKGCIYPYVDQMLKPFYIIGIIILCIAGMEALGVICAICLLCSPKIKSGMQDIYSRPSSSNL</sequence>
<dbReference type="AlphaFoldDB" id="A0A9P0NRV5"/>
<evidence type="ECO:0000256" key="7">
    <source>
        <dbReference type="RuleBase" id="RU361218"/>
    </source>
</evidence>
<dbReference type="Pfam" id="PF00335">
    <property type="entry name" value="Tetraspanin"/>
    <property type="match status" value="1"/>
</dbReference>
<dbReference type="PANTHER" id="PTHR19282">
    <property type="entry name" value="TETRASPANIN"/>
    <property type="match status" value="1"/>
</dbReference>
<organism evidence="8 9">
    <name type="scientific">Acanthoscelides obtectus</name>
    <name type="common">Bean weevil</name>
    <name type="synonym">Bruchus obtectus</name>
    <dbReference type="NCBI Taxonomy" id="200917"/>
    <lineage>
        <taxon>Eukaryota</taxon>
        <taxon>Metazoa</taxon>
        <taxon>Ecdysozoa</taxon>
        <taxon>Arthropoda</taxon>
        <taxon>Hexapoda</taxon>
        <taxon>Insecta</taxon>
        <taxon>Pterygota</taxon>
        <taxon>Neoptera</taxon>
        <taxon>Endopterygota</taxon>
        <taxon>Coleoptera</taxon>
        <taxon>Polyphaga</taxon>
        <taxon>Cucujiformia</taxon>
        <taxon>Chrysomeloidea</taxon>
        <taxon>Chrysomelidae</taxon>
        <taxon>Bruchinae</taxon>
        <taxon>Bruchini</taxon>
        <taxon>Acanthoscelides</taxon>
    </lineage>
</organism>
<evidence type="ECO:0000256" key="6">
    <source>
        <dbReference type="PIRSR" id="PIRSR002419-1"/>
    </source>
</evidence>
<accession>A0A9P0NRV5</accession>
<keyword evidence="4 7" id="KW-1133">Transmembrane helix</keyword>
<dbReference type="Gene3D" id="1.10.1450.10">
    <property type="entry name" value="Tetraspanin"/>
    <property type="match status" value="1"/>
</dbReference>
<dbReference type="SUPFAM" id="SSF48652">
    <property type="entry name" value="Tetraspanin"/>
    <property type="match status" value="1"/>
</dbReference>
<keyword evidence="9" id="KW-1185">Reference proteome</keyword>
<evidence type="ECO:0000256" key="4">
    <source>
        <dbReference type="ARBA" id="ARBA00022989"/>
    </source>
</evidence>
<dbReference type="InterPro" id="IPR000301">
    <property type="entry name" value="Tetraspanin_animals"/>
</dbReference>
<dbReference type="PRINTS" id="PR00259">
    <property type="entry name" value="TMFOUR"/>
</dbReference>
<proteinExistence type="inferred from homology"/>
<evidence type="ECO:0000313" key="9">
    <source>
        <dbReference type="Proteomes" id="UP001152888"/>
    </source>
</evidence>
<dbReference type="GO" id="GO:0005886">
    <property type="term" value="C:plasma membrane"/>
    <property type="evidence" value="ECO:0007669"/>
    <property type="project" value="TreeGrafter"/>
</dbReference>
<feature type="transmembrane region" description="Helical" evidence="7">
    <location>
        <begin position="187"/>
        <end position="212"/>
    </location>
</feature>
<feature type="transmembrane region" description="Helical" evidence="7">
    <location>
        <begin position="12"/>
        <end position="34"/>
    </location>
</feature>
<dbReference type="EMBL" id="CAKOFQ010006651">
    <property type="protein sequence ID" value="CAH1953655.1"/>
    <property type="molecule type" value="Genomic_DNA"/>
</dbReference>
<name>A0A9P0NRV5_ACAOB</name>
<dbReference type="Proteomes" id="UP001152888">
    <property type="component" value="Unassembled WGS sequence"/>
</dbReference>
<reference evidence="8" key="1">
    <citation type="submission" date="2022-03" db="EMBL/GenBank/DDBJ databases">
        <authorList>
            <person name="Sayadi A."/>
        </authorList>
    </citation>
    <scope>NUCLEOTIDE SEQUENCE</scope>
</reference>
<dbReference type="PIRSF" id="PIRSF002419">
    <property type="entry name" value="Tetraspanin"/>
    <property type="match status" value="1"/>
</dbReference>
<evidence type="ECO:0000256" key="2">
    <source>
        <dbReference type="ARBA" id="ARBA00006840"/>
    </source>
</evidence>
<dbReference type="InterPro" id="IPR018499">
    <property type="entry name" value="Tetraspanin/Peripherin"/>
</dbReference>
<protein>
    <recommendedName>
        <fullName evidence="7">Tetraspanin</fullName>
    </recommendedName>
</protein>
<comment type="caution">
    <text evidence="8">The sequence shown here is derived from an EMBL/GenBank/DDBJ whole genome shotgun (WGS) entry which is preliminary data.</text>
</comment>
<feature type="transmembrane region" description="Helical" evidence="7">
    <location>
        <begin position="83"/>
        <end position="104"/>
    </location>
</feature>